<feature type="transmembrane region" description="Helical" evidence="2">
    <location>
        <begin position="203"/>
        <end position="227"/>
    </location>
</feature>
<dbReference type="EMBL" id="KV425640">
    <property type="protein sequence ID" value="KZT19492.1"/>
    <property type="molecule type" value="Genomic_DNA"/>
</dbReference>
<keyword evidence="4" id="KW-1185">Reference proteome</keyword>
<dbReference type="Proteomes" id="UP000076761">
    <property type="component" value="Unassembled WGS sequence"/>
</dbReference>
<feature type="transmembrane region" description="Helical" evidence="2">
    <location>
        <begin position="248"/>
        <end position="273"/>
    </location>
</feature>
<feature type="compositionally biased region" description="Basic and acidic residues" evidence="1">
    <location>
        <begin position="406"/>
        <end position="416"/>
    </location>
</feature>
<evidence type="ECO:0000313" key="3">
    <source>
        <dbReference type="EMBL" id="KZT19492.1"/>
    </source>
</evidence>
<evidence type="ECO:0000313" key="4">
    <source>
        <dbReference type="Proteomes" id="UP000076761"/>
    </source>
</evidence>
<accession>A0A165ND95</accession>
<feature type="region of interest" description="Disordered" evidence="1">
    <location>
        <begin position="394"/>
        <end position="426"/>
    </location>
</feature>
<reference evidence="3 4" key="1">
    <citation type="journal article" date="2016" name="Mol. Biol. Evol.">
        <title>Comparative Genomics of Early-Diverging Mushroom-Forming Fungi Provides Insights into the Origins of Lignocellulose Decay Capabilities.</title>
        <authorList>
            <person name="Nagy L.G."/>
            <person name="Riley R."/>
            <person name="Tritt A."/>
            <person name="Adam C."/>
            <person name="Daum C."/>
            <person name="Floudas D."/>
            <person name="Sun H."/>
            <person name="Yadav J.S."/>
            <person name="Pangilinan J."/>
            <person name="Larsson K.H."/>
            <person name="Matsuura K."/>
            <person name="Barry K."/>
            <person name="Labutti K."/>
            <person name="Kuo R."/>
            <person name="Ohm R.A."/>
            <person name="Bhattacharya S.S."/>
            <person name="Shirouzu T."/>
            <person name="Yoshinaga Y."/>
            <person name="Martin F.M."/>
            <person name="Grigoriev I.V."/>
            <person name="Hibbett D.S."/>
        </authorList>
    </citation>
    <scope>NUCLEOTIDE SEQUENCE [LARGE SCALE GENOMIC DNA]</scope>
    <source>
        <strain evidence="3 4">HHB14362 ss-1</strain>
    </source>
</reference>
<keyword evidence="2" id="KW-0472">Membrane</keyword>
<dbReference type="InParanoid" id="A0A165ND95"/>
<feature type="transmembrane region" description="Helical" evidence="2">
    <location>
        <begin position="279"/>
        <end position="301"/>
    </location>
</feature>
<feature type="transmembrane region" description="Helical" evidence="2">
    <location>
        <begin position="162"/>
        <end position="183"/>
    </location>
</feature>
<protein>
    <submittedName>
        <fullName evidence="3">Uncharacterized protein</fullName>
    </submittedName>
</protein>
<organism evidence="3 4">
    <name type="scientific">Neolentinus lepideus HHB14362 ss-1</name>
    <dbReference type="NCBI Taxonomy" id="1314782"/>
    <lineage>
        <taxon>Eukaryota</taxon>
        <taxon>Fungi</taxon>
        <taxon>Dikarya</taxon>
        <taxon>Basidiomycota</taxon>
        <taxon>Agaricomycotina</taxon>
        <taxon>Agaricomycetes</taxon>
        <taxon>Gloeophyllales</taxon>
        <taxon>Gloeophyllaceae</taxon>
        <taxon>Neolentinus</taxon>
    </lineage>
</organism>
<evidence type="ECO:0000256" key="2">
    <source>
        <dbReference type="SAM" id="Phobius"/>
    </source>
</evidence>
<sequence length="449" mass="49878">MSSLGINVLRFFKDSRPVQRTLDASVPPLAPDPGGFGWFNIHTLFSRFPPRTGTSPIAAQAPPTDTLGVGPIGSVLPPLVLIVGIFSLFTTLGPFKRTGDGGFPSLLWVCDLLSHVLPLFSFDLSYFYHFAILTPLRTSVSRGSLVLTTIQAAWQSREVQEKLVLTETVVAHLAFGLLCIFWLRTMLINAFPHPRNERRTSAFWVGHWVAGIVLYFGYTGTIGYLQVQWTRQVRPFRRLLGMILWQEDVSWAAYVWVVEILIVDGGSCVIWMFSAVLEALVLAMHSPFVSLGLVSAVTVTLTRSRWQSSVQHILSKVNGLAKIVATKYVSPLPSQLKEAFLTTSRLPITYLRQLIDDVLPWIKLQNVYFDAEDTNAAYEADDEDEFDSEEVFVDASFHDGDDEGEGEGKTSSHGEDDALALPASGSTDVLDDLQGLERELRAMKRERAA</sequence>
<evidence type="ECO:0000256" key="1">
    <source>
        <dbReference type="SAM" id="MobiDB-lite"/>
    </source>
</evidence>
<feature type="non-terminal residue" evidence="3">
    <location>
        <position position="449"/>
    </location>
</feature>
<gene>
    <name evidence="3" type="ORF">NEOLEDRAFT_1183366</name>
</gene>
<dbReference type="OrthoDB" id="3329522at2759"/>
<keyword evidence="2" id="KW-1133">Transmembrane helix</keyword>
<proteinExistence type="predicted"/>
<keyword evidence="2" id="KW-0812">Transmembrane</keyword>
<feature type="transmembrane region" description="Helical" evidence="2">
    <location>
        <begin position="75"/>
        <end position="95"/>
    </location>
</feature>
<name>A0A165ND95_9AGAM</name>
<dbReference type="AlphaFoldDB" id="A0A165ND95"/>